<protein>
    <submittedName>
        <fullName evidence="1">Uncharacterized protein</fullName>
    </submittedName>
</protein>
<gene>
    <name evidence="1" type="ORF">MANES_09G077807v8</name>
</gene>
<evidence type="ECO:0000313" key="1">
    <source>
        <dbReference type="EMBL" id="KAG8647530.1"/>
    </source>
</evidence>
<evidence type="ECO:0000313" key="2">
    <source>
        <dbReference type="Proteomes" id="UP000091857"/>
    </source>
</evidence>
<organism evidence="1 2">
    <name type="scientific">Manihot esculenta</name>
    <name type="common">Cassava</name>
    <name type="synonym">Jatropha manihot</name>
    <dbReference type="NCBI Taxonomy" id="3983"/>
    <lineage>
        <taxon>Eukaryota</taxon>
        <taxon>Viridiplantae</taxon>
        <taxon>Streptophyta</taxon>
        <taxon>Embryophyta</taxon>
        <taxon>Tracheophyta</taxon>
        <taxon>Spermatophyta</taxon>
        <taxon>Magnoliopsida</taxon>
        <taxon>eudicotyledons</taxon>
        <taxon>Gunneridae</taxon>
        <taxon>Pentapetalae</taxon>
        <taxon>rosids</taxon>
        <taxon>fabids</taxon>
        <taxon>Malpighiales</taxon>
        <taxon>Euphorbiaceae</taxon>
        <taxon>Crotonoideae</taxon>
        <taxon>Manihoteae</taxon>
        <taxon>Manihot</taxon>
    </lineage>
</organism>
<comment type="caution">
    <text evidence="1">The sequence shown here is derived from an EMBL/GenBank/DDBJ whole genome shotgun (WGS) entry which is preliminary data.</text>
</comment>
<keyword evidence="2" id="KW-1185">Reference proteome</keyword>
<dbReference type="EMBL" id="CM004395">
    <property type="protein sequence ID" value="KAG8647530.1"/>
    <property type="molecule type" value="Genomic_DNA"/>
</dbReference>
<name>A0ACB7H4X1_MANES</name>
<sequence>MELGRRIGSDKGNCGSGVEVGEFWPYVIAESPIFQLHVLALIDTSHLLISFILSSQFNIIINSKKILTTCFLSYFVWSASIMGCAAFVGNPSHAFCVEHLTDLYVFLRSTCSAPSSTTYHQFLTQFGPEEPRPPVVR</sequence>
<proteinExistence type="predicted"/>
<dbReference type="Proteomes" id="UP000091857">
    <property type="component" value="Chromosome 9"/>
</dbReference>
<reference evidence="2" key="1">
    <citation type="journal article" date="2016" name="Nat. Biotechnol.">
        <title>Sequencing wild and cultivated cassava and related species reveals extensive interspecific hybridization and genetic diversity.</title>
        <authorList>
            <person name="Bredeson J.V."/>
            <person name="Lyons J.B."/>
            <person name="Prochnik S.E."/>
            <person name="Wu G.A."/>
            <person name="Ha C.M."/>
            <person name="Edsinger-Gonzales E."/>
            <person name="Grimwood J."/>
            <person name="Schmutz J."/>
            <person name="Rabbi I.Y."/>
            <person name="Egesi C."/>
            <person name="Nauluvula P."/>
            <person name="Lebot V."/>
            <person name="Ndunguru J."/>
            <person name="Mkamilo G."/>
            <person name="Bart R.S."/>
            <person name="Setter T.L."/>
            <person name="Gleadow R.M."/>
            <person name="Kulakow P."/>
            <person name="Ferguson M.E."/>
            <person name="Rounsley S."/>
            <person name="Rokhsar D.S."/>
        </authorList>
    </citation>
    <scope>NUCLEOTIDE SEQUENCE [LARGE SCALE GENOMIC DNA]</scope>
    <source>
        <strain evidence="2">cv. AM560-2</strain>
    </source>
</reference>
<accession>A0ACB7H4X1</accession>